<organism evidence="1 2">
    <name type="scientific">Mariniflexile fucanivorans</name>
    <dbReference type="NCBI Taxonomy" id="264023"/>
    <lineage>
        <taxon>Bacteria</taxon>
        <taxon>Pseudomonadati</taxon>
        <taxon>Bacteroidota</taxon>
        <taxon>Flavobacteriia</taxon>
        <taxon>Flavobacteriales</taxon>
        <taxon>Flavobacteriaceae</taxon>
        <taxon>Mariniflexile</taxon>
    </lineage>
</organism>
<dbReference type="EMBL" id="SLUP01000003">
    <property type="protein sequence ID" value="TCL66837.1"/>
    <property type="molecule type" value="Genomic_DNA"/>
</dbReference>
<name>A0A4V2QE63_9FLAO</name>
<dbReference type="Proteomes" id="UP000295455">
    <property type="component" value="Unassembled WGS sequence"/>
</dbReference>
<dbReference type="AlphaFoldDB" id="A0A4V2QE63"/>
<dbReference type="OrthoDB" id="1441069at2"/>
<accession>A0A4V2QE63</accession>
<reference evidence="1 2" key="1">
    <citation type="submission" date="2019-03" db="EMBL/GenBank/DDBJ databases">
        <title>Genomic Encyclopedia of Type Strains, Phase IV (KMG-IV): sequencing the most valuable type-strain genomes for metagenomic binning, comparative biology and taxonomic classification.</title>
        <authorList>
            <person name="Goeker M."/>
        </authorList>
    </citation>
    <scope>NUCLEOTIDE SEQUENCE [LARGE SCALE GENOMIC DNA]</scope>
    <source>
        <strain evidence="1 2">DSM 18792</strain>
    </source>
</reference>
<evidence type="ECO:0000313" key="2">
    <source>
        <dbReference type="Proteomes" id="UP000295455"/>
    </source>
</evidence>
<protein>
    <submittedName>
        <fullName evidence="1">Uncharacterized protein</fullName>
    </submittedName>
</protein>
<gene>
    <name evidence="1" type="ORF">EV196_103256</name>
</gene>
<dbReference type="NCBIfam" id="NF041200">
    <property type="entry name" value="mob_BfmA_Nterm"/>
    <property type="match status" value="1"/>
</dbReference>
<dbReference type="InterPro" id="IPR048012">
    <property type="entry name" value="BfmA-like_N"/>
</dbReference>
<sequence length="185" mass="21558">MKRRFLSINFHKDTVERFKGFCAKVGGSYTETLNHMMDFFDTYQLSPMTDLGPNMRGMEANIKKRINALVAIVKDIEKHQTQPTTAMLQLLFEQTPPKQKQPRLVEVKQRGKTTKDPFFATSLEAIELRKEKNTLQRDLKETKQQFEDLLFSKVHIVKSSFGKPKLQLDMTLEDYEALKEKIKNS</sequence>
<evidence type="ECO:0000313" key="1">
    <source>
        <dbReference type="EMBL" id="TCL66837.1"/>
    </source>
</evidence>
<dbReference type="RefSeq" id="WP_132217098.1">
    <property type="nucleotide sequence ID" value="NZ_OX156936.1"/>
</dbReference>
<comment type="caution">
    <text evidence="1">The sequence shown here is derived from an EMBL/GenBank/DDBJ whole genome shotgun (WGS) entry which is preliminary data.</text>
</comment>
<keyword evidence="2" id="KW-1185">Reference proteome</keyword>
<proteinExistence type="predicted"/>